<proteinExistence type="inferred from homology"/>
<organism evidence="7 8">
    <name type="scientific">Pectobacterium fontis</name>
    <dbReference type="NCBI Taxonomy" id="2558042"/>
    <lineage>
        <taxon>Bacteria</taxon>
        <taxon>Pseudomonadati</taxon>
        <taxon>Pseudomonadota</taxon>
        <taxon>Gammaproteobacteria</taxon>
        <taxon>Enterobacterales</taxon>
        <taxon>Pectobacteriaceae</taxon>
        <taxon>Pectobacterium</taxon>
    </lineage>
</organism>
<protein>
    <recommendedName>
        <fullName evidence="6">HTH lysR-type domain-containing protein</fullName>
    </recommendedName>
</protein>
<evidence type="ECO:0000256" key="2">
    <source>
        <dbReference type="ARBA" id="ARBA00023015"/>
    </source>
</evidence>
<dbReference type="Proteomes" id="UP000053038">
    <property type="component" value="Unassembled WGS sequence"/>
</dbReference>
<name>A0A7V8IJS4_9GAMM</name>
<dbReference type="InterPro" id="IPR000847">
    <property type="entry name" value="LysR_HTH_N"/>
</dbReference>
<sequence>MNYRFYLFYLWLIKAVSLFLRHRNIIWRAFCYLFRVTTQEADMNLRRLKYFVKIVDIGSLTQAAELLHIAQPALSQQVATLEGELEKQLLIRSRRGVTPTEAGRILYSHAQTILSQCEQAKDAVSGARQSMSA</sequence>
<feature type="domain" description="HTH lysR-type" evidence="6">
    <location>
        <begin position="43"/>
        <end position="100"/>
    </location>
</feature>
<dbReference type="GO" id="GO:0003677">
    <property type="term" value="F:DNA binding"/>
    <property type="evidence" value="ECO:0007669"/>
    <property type="project" value="UniProtKB-KW"/>
</dbReference>
<dbReference type="InterPro" id="IPR036388">
    <property type="entry name" value="WH-like_DNA-bd_sf"/>
</dbReference>
<dbReference type="PANTHER" id="PTHR30293:SF0">
    <property type="entry name" value="NITROGEN ASSIMILATION REGULATORY PROTEIN NAC"/>
    <property type="match status" value="1"/>
</dbReference>
<evidence type="ECO:0000313" key="7">
    <source>
        <dbReference type="EMBL" id="KHN52701.1"/>
    </source>
</evidence>
<dbReference type="Gene3D" id="1.10.10.10">
    <property type="entry name" value="Winged helix-like DNA-binding domain superfamily/Winged helix DNA-binding domain"/>
    <property type="match status" value="1"/>
</dbReference>
<dbReference type="InterPro" id="IPR036390">
    <property type="entry name" value="WH_DNA-bd_sf"/>
</dbReference>
<dbReference type="AlphaFoldDB" id="A0A7V8IJS4"/>
<evidence type="ECO:0000256" key="5">
    <source>
        <dbReference type="ARBA" id="ARBA00023163"/>
    </source>
</evidence>
<dbReference type="SUPFAM" id="SSF46785">
    <property type="entry name" value="Winged helix' DNA-binding domain"/>
    <property type="match status" value="1"/>
</dbReference>
<gene>
    <name evidence="7" type="ORF">OI69_08190</name>
</gene>
<dbReference type="PROSITE" id="PS50931">
    <property type="entry name" value="HTH_LYSR"/>
    <property type="match status" value="1"/>
</dbReference>
<dbReference type="Pfam" id="PF00126">
    <property type="entry name" value="HTH_1"/>
    <property type="match status" value="1"/>
</dbReference>
<keyword evidence="3" id="KW-0238">DNA-binding</keyword>
<comment type="caution">
    <text evidence="7">The sequence shown here is derived from an EMBL/GenBank/DDBJ whole genome shotgun (WGS) entry which is preliminary data.</text>
</comment>
<keyword evidence="2" id="KW-0805">Transcription regulation</keyword>
<evidence type="ECO:0000259" key="6">
    <source>
        <dbReference type="PROSITE" id="PS50931"/>
    </source>
</evidence>
<dbReference type="GO" id="GO:0003700">
    <property type="term" value="F:DNA-binding transcription factor activity"/>
    <property type="evidence" value="ECO:0007669"/>
    <property type="project" value="InterPro"/>
</dbReference>
<reference evidence="7 8" key="1">
    <citation type="submission" date="2014-10" db="EMBL/GenBank/DDBJ databases">
        <title>Genome sequence of Pectobacterium carotovorum M022.</title>
        <authorList>
            <person name="Chan K.-G."/>
            <person name="Tan W.-S."/>
        </authorList>
    </citation>
    <scope>NUCLEOTIDE SEQUENCE [LARGE SCALE GENOMIC DNA]</scope>
    <source>
        <strain evidence="7 8">M022</strain>
    </source>
</reference>
<evidence type="ECO:0000256" key="1">
    <source>
        <dbReference type="ARBA" id="ARBA00009437"/>
    </source>
</evidence>
<evidence type="ECO:0000256" key="4">
    <source>
        <dbReference type="ARBA" id="ARBA00023159"/>
    </source>
</evidence>
<evidence type="ECO:0000313" key="8">
    <source>
        <dbReference type="Proteomes" id="UP000053038"/>
    </source>
</evidence>
<comment type="similarity">
    <text evidence="1">Belongs to the LysR transcriptional regulatory family.</text>
</comment>
<dbReference type="GO" id="GO:2000142">
    <property type="term" value="P:regulation of DNA-templated transcription initiation"/>
    <property type="evidence" value="ECO:0007669"/>
    <property type="project" value="TreeGrafter"/>
</dbReference>
<evidence type="ECO:0000256" key="3">
    <source>
        <dbReference type="ARBA" id="ARBA00023125"/>
    </source>
</evidence>
<dbReference type="PRINTS" id="PR00039">
    <property type="entry name" value="HTHLYSR"/>
</dbReference>
<dbReference type="EMBL" id="JSXC01000024">
    <property type="protein sequence ID" value="KHN52701.1"/>
    <property type="molecule type" value="Genomic_DNA"/>
</dbReference>
<keyword evidence="4" id="KW-0010">Activator</keyword>
<keyword evidence="5" id="KW-0804">Transcription</keyword>
<dbReference type="PANTHER" id="PTHR30293">
    <property type="entry name" value="TRANSCRIPTIONAL REGULATORY PROTEIN NAC-RELATED"/>
    <property type="match status" value="1"/>
</dbReference>
<dbReference type="FunFam" id="1.10.10.10:FF:000001">
    <property type="entry name" value="LysR family transcriptional regulator"/>
    <property type="match status" value="1"/>
</dbReference>
<accession>A0A7V8IJS4</accession>
<keyword evidence="8" id="KW-1185">Reference proteome</keyword>